<gene>
    <name evidence="3" type="ORF">ACFSW8_11000</name>
</gene>
<keyword evidence="2" id="KW-0812">Transmembrane</keyword>
<evidence type="ECO:0000256" key="2">
    <source>
        <dbReference type="SAM" id="Phobius"/>
    </source>
</evidence>
<evidence type="ECO:0000256" key="1">
    <source>
        <dbReference type="SAM" id="MobiDB-lite"/>
    </source>
</evidence>
<proteinExistence type="predicted"/>
<organism evidence="3 4">
    <name type="scientific">Rubritalea tangerina</name>
    <dbReference type="NCBI Taxonomy" id="430798"/>
    <lineage>
        <taxon>Bacteria</taxon>
        <taxon>Pseudomonadati</taxon>
        <taxon>Verrucomicrobiota</taxon>
        <taxon>Verrucomicrobiia</taxon>
        <taxon>Verrucomicrobiales</taxon>
        <taxon>Rubritaleaceae</taxon>
        <taxon>Rubritalea</taxon>
    </lineage>
</organism>
<comment type="caution">
    <text evidence="3">The sequence shown here is derived from an EMBL/GenBank/DDBJ whole genome shotgun (WGS) entry which is preliminary data.</text>
</comment>
<dbReference type="Proteomes" id="UP001597389">
    <property type="component" value="Unassembled WGS sequence"/>
</dbReference>
<feature type="compositionally biased region" description="Basic residues" evidence="1">
    <location>
        <begin position="1"/>
        <end position="22"/>
    </location>
</feature>
<name>A0ABW4ZC26_9BACT</name>
<evidence type="ECO:0000313" key="4">
    <source>
        <dbReference type="Proteomes" id="UP001597389"/>
    </source>
</evidence>
<keyword evidence="2" id="KW-1133">Transmembrane helix</keyword>
<feature type="region of interest" description="Disordered" evidence="1">
    <location>
        <begin position="1"/>
        <end position="24"/>
    </location>
</feature>
<keyword evidence="2" id="KW-0472">Membrane</keyword>
<feature type="transmembrane region" description="Helical" evidence="2">
    <location>
        <begin position="215"/>
        <end position="236"/>
    </location>
</feature>
<evidence type="ECO:0000313" key="3">
    <source>
        <dbReference type="EMBL" id="MFD2159429.1"/>
    </source>
</evidence>
<dbReference type="RefSeq" id="WP_377178232.1">
    <property type="nucleotide sequence ID" value="NZ_JBHUJB010000046.1"/>
</dbReference>
<accession>A0ABW4ZC26</accession>
<feature type="transmembrane region" description="Helical" evidence="2">
    <location>
        <begin position="115"/>
        <end position="131"/>
    </location>
</feature>
<protein>
    <submittedName>
        <fullName evidence="3">Uncharacterized protein</fullName>
    </submittedName>
</protein>
<feature type="transmembrane region" description="Helical" evidence="2">
    <location>
        <begin position="188"/>
        <end position="208"/>
    </location>
</feature>
<sequence>MSSRARKPQRRRRSHGAARRAQRPSLWESIQGANKRAHQRANQRAWRRQGLTSVRAAIADTYEDDFSLPTGQLILRSILALLLLIPSAISTLALFTITEHTGNNHFWMDIARSRPFLFFAVGCFLMIGWFYSRLFTNFFLYLYVLGHELTHVIFIYLCGGRVSGFQVTLDGGYVMTNKSNVLIALSPYFVPFWSFIVLLISGILRLFWDIPYHDYALYLAIGATWTFHLAYTIWMIPRDQPDLKENGTFFSLVIIYLANVLLLAAMLCLVPGGLNFQSYAAHWISLGSHLLDFSQGLLHHLSAKV</sequence>
<keyword evidence="4" id="KW-1185">Reference proteome</keyword>
<reference evidence="4" key="1">
    <citation type="journal article" date="2019" name="Int. J. Syst. Evol. Microbiol.">
        <title>The Global Catalogue of Microorganisms (GCM) 10K type strain sequencing project: providing services to taxonomists for standard genome sequencing and annotation.</title>
        <authorList>
            <consortium name="The Broad Institute Genomics Platform"/>
            <consortium name="The Broad Institute Genome Sequencing Center for Infectious Disease"/>
            <person name="Wu L."/>
            <person name="Ma J."/>
        </authorList>
    </citation>
    <scope>NUCLEOTIDE SEQUENCE [LARGE SCALE GENOMIC DNA]</scope>
    <source>
        <strain evidence="4">CCUG 57942</strain>
    </source>
</reference>
<dbReference type="EMBL" id="JBHUJB010000046">
    <property type="protein sequence ID" value="MFD2159429.1"/>
    <property type="molecule type" value="Genomic_DNA"/>
</dbReference>
<feature type="transmembrane region" description="Helical" evidence="2">
    <location>
        <begin position="73"/>
        <end position="95"/>
    </location>
</feature>
<feature type="transmembrane region" description="Helical" evidence="2">
    <location>
        <begin position="138"/>
        <end position="157"/>
    </location>
</feature>
<feature type="transmembrane region" description="Helical" evidence="2">
    <location>
        <begin position="248"/>
        <end position="270"/>
    </location>
</feature>